<evidence type="ECO:0000313" key="6">
    <source>
        <dbReference type="EMBL" id="TMP39275.1"/>
    </source>
</evidence>
<dbReference type="InterPro" id="IPR003782">
    <property type="entry name" value="SCO1/SenC"/>
</dbReference>
<dbReference type="InterPro" id="IPR013766">
    <property type="entry name" value="Thioredoxin_domain"/>
</dbReference>
<dbReference type="PANTHER" id="PTHR12151:SF25">
    <property type="entry name" value="LINALOOL DEHYDRATASE_ISOMERASE DOMAIN-CONTAINING PROTEIN"/>
    <property type="match status" value="1"/>
</dbReference>
<comment type="caution">
    <text evidence="6">The sequence shown here is derived from an EMBL/GenBank/DDBJ whole genome shotgun (WGS) entry which is preliminary data.</text>
</comment>
<evidence type="ECO:0000259" key="5">
    <source>
        <dbReference type="PROSITE" id="PS51352"/>
    </source>
</evidence>
<dbReference type="EMBL" id="PNCJ01000005">
    <property type="protein sequence ID" value="TMP39275.1"/>
    <property type="molecule type" value="Genomic_DNA"/>
</dbReference>
<name>A0A5S3X5R1_9GAMM</name>
<keyword evidence="4" id="KW-1015">Disulfide bond</keyword>
<dbReference type="Proteomes" id="UP000306719">
    <property type="component" value="Unassembled WGS sequence"/>
</dbReference>
<evidence type="ECO:0000313" key="7">
    <source>
        <dbReference type="Proteomes" id="UP000306719"/>
    </source>
</evidence>
<dbReference type="PANTHER" id="PTHR12151">
    <property type="entry name" value="ELECTRON TRANSPORT PROTIN SCO1/SENC FAMILY MEMBER"/>
    <property type="match status" value="1"/>
</dbReference>
<dbReference type="CDD" id="cd02968">
    <property type="entry name" value="SCO"/>
    <property type="match status" value="1"/>
</dbReference>
<dbReference type="SUPFAM" id="SSF52833">
    <property type="entry name" value="Thioredoxin-like"/>
    <property type="match status" value="1"/>
</dbReference>
<protein>
    <recommendedName>
        <fullName evidence="5">Thioredoxin domain-containing protein</fullName>
    </recommendedName>
</protein>
<proteinExistence type="inferred from homology"/>
<feature type="binding site" evidence="3">
    <location>
        <position position="78"/>
    </location>
    <ligand>
        <name>Cu cation</name>
        <dbReference type="ChEBI" id="CHEBI:23378"/>
    </ligand>
</feature>
<dbReference type="PROSITE" id="PS51352">
    <property type="entry name" value="THIOREDOXIN_2"/>
    <property type="match status" value="1"/>
</dbReference>
<evidence type="ECO:0000256" key="4">
    <source>
        <dbReference type="PIRSR" id="PIRSR603782-2"/>
    </source>
</evidence>
<dbReference type="InterPro" id="IPR036249">
    <property type="entry name" value="Thioredoxin-like_sf"/>
</dbReference>
<dbReference type="AlphaFoldDB" id="A0A5S3X5R1"/>
<keyword evidence="3" id="KW-0479">Metal-binding</keyword>
<dbReference type="Gene3D" id="3.40.30.10">
    <property type="entry name" value="Glutaredoxin"/>
    <property type="match status" value="1"/>
</dbReference>
<organism evidence="6 7">
    <name type="scientific">Pseudoalteromonas rubra</name>
    <dbReference type="NCBI Taxonomy" id="43658"/>
    <lineage>
        <taxon>Bacteria</taxon>
        <taxon>Pseudomonadati</taxon>
        <taxon>Pseudomonadota</taxon>
        <taxon>Gammaproteobacteria</taxon>
        <taxon>Alteromonadales</taxon>
        <taxon>Pseudoalteromonadaceae</taxon>
        <taxon>Pseudoalteromonas</taxon>
    </lineage>
</organism>
<reference evidence="7" key="2">
    <citation type="submission" date="2019-06" db="EMBL/GenBank/DDBJ databases">
        <title>Co-occurence of chitin degradation, pigmentation and bioactivity in marine Pseudoalteromonas.</title>
        <authorList>
            <person name="Sonnenschein E.C."/>
            <person name="Bech P.K."/>
        </authorList>
    </citation>
    <scope>NUCLEOTIDE SEQUENCE [LARGE SCALE GENOMIC DNA]</scope>
    <source>
        <strain evidence="7">S2599</strain>
    </source>
</reference>
<accession>A0A5S3X5R1</accession>
<sequence length="217" mass="24208">MSSRHALILTLFTGLGLGLVLPTTPPSQSAIVQNLMQETERSLKPFELQGAGGKFDMQSLQGKWTLIMFGFTHCPDICPTTLSRLAVLETHMSRLSNHQTLAYLFVSIDPGRDSIAMLDMYVSQFSPSFFSVTGHPEQLKSLANNLGTQFQVDPKPDNYQVAHSTLLYLTGPQGKLRARFNIDHNLIELAHQLHSVISRAESVKGVYVERRRVDSPR</sequence>
<evidence type="ECO:0000256" key="1">
    <source>
        <dbReference type="ARBA" id="ARBA00010996"/>
    </source>
</evidence>
<reference evidence="6 7" key="1">
    <citation type="submission" date="2018-01" db="EMBL/GenBank/DDBJ databases">
        <authorList>
            <person name="Paulsen S."/>
            <person name="Gram L.K."/>
        </authorList>
    </citation>
    <scope>NUCLEOTIDE SEQUENCE [LARGE SCALE GENOMIC DNA]</scope>
    <source>
        <strain evidence="6 7">S2599</strain>
    </source>
</reference>
<dbReference type="RefSeq" id="WP_138543197.1">
    <property type="nucleotide sequence ID" value="NZ_PNCJ01000005.1"/>
</dbReference>
<feature type="binding site" evidence="3">
    <location>
        <position position="74"/>
    </location>
    <ligand>
        <name>Cu cation</name>
        <dbReference type="ChEBI" id="CHEBI:23378"/>
    </ligand>
</feature>
<comment type="similarity">
    <text evidence="1">Belongs to the SCO1/2 family.</text>
</comment>
<dbReference type="GO" id="GO:0046872">
    <property type="term" value="F:metal ion binding"/>
    <property type="evidence" value="ECO:0007669"/>
    <property type="project" value="UniProtKB-KW"/>
</dbReference>
<dbReference type="Pfam" id="PF02630">
    <property type="entry name" value="SCO1-SenC"/>
    <property type="match status" value="1"/>
</dbReference>
<dbReference type="OrthoDB" id="9790194at2"/>
<feature type="domain" description="Thioredoxin" evidence="5">
    <location>
        <begin position="37"/>
        <end position="202"/>
    </location>
</feature>
<keyword evidence="2 3" id="KW-0186">Copper</keyword>
<feature type="disulfide bond" description="Redox-active" evidence="4">
    <location>
        <begin position="74"/>
        <end position="78"/>
    </location>
</feature>
<evidence type="ECO:0000256" key="3">
    <source>
        <dbReference type="PIRSR" id="PIRSR603782-1"/>
    </source>
</evidence>
<feature type="binding site" evidence="3">
    <location>
        <position position="163"/>
    </location>
    <ligand>
        <name>Cu cation</name>
        <dbReference type="ChEBI" id="CHEBI:23378"/>
    </ligand>
</feature>
<gene>
    <name evidence="6" type="ORF">CWB98_01420</name>
</gene>
<evidence type="ECO:0000256" key="2">
    <source>
        <dbReference type="ARBA" id="ARBA00023008"/>
    </source>
</evidence>